<evidence type="ECO:0000256" key="1">
    <source>
        <dbReference type="ARBA" id="ARBA00008748"/>
    </source>
</evidence>
<dbReference type="Gene3D" id="3.30.420.40">
    <property type="match status" value="2"/>
</dbReference>
<dbReference type="PANTHER" id="PTHR21060:SF15">
    <property type="entry name" value="ACETATE KINASE-RELATED"/>
    <property type="match status" value="1"/>
</dbReference>
<feature type="binding site" evidence="6">
    <location>
        <position position="87"/>
    </location>
    <ligand>
        <name>substrate</name>
    </ligand>
</feature>
<dbReference type="InterPro" id="IPR000890">
    <property type="entry name" value="Aliphatic_acid_kin_short-chain"/>
</dbReference>
<dbReference type="GO" id="GO:0000287">
    <property type="term" value="F:magnesium ion binding"/>
    <property type="evidence" value="ECO:0007669"/>
    <property type="project" value="UniProtKB-UniRule"/>
</dbReference>
<evidence type="ECO:0000313" key="8">
    <source>
        <dbReference type="EMBL" id="PHQ34974.1"/>
    </source>
</evidence>
<accession>A0A2G1W7F4</accession>
<feature type="binding site" evidence="6">
    <location>
        <position position="380"/>
    </location>
    <ligand>
        <name>Mg(2+)</name>
        <dbReference type="ChEBI" id="CHEBI:18420"/>
    </ligand>
</feature>
<evidence type="ECO:0000313" key="9">
    <source>
        <dbReference type="Proteomes" id="UP000225740"/>
    </source>
</evidence>
<dbReference type="GO" id="GO:0005524">
    <property type="term" value="F:ATP binding"/>
    <property type="evidence" value="ECO:0007669"/>
    <property type="project" value="UniProtKB-KW"/>
</dbReference>
<dbReference type="NCBIfam" id="TIGR00016">
    <property type="entry name" value="ackA"/>
    <property type="match status" value="1"/>
</dbReference>
<keyword evidence="6" id="KW-0460">Magnesium</keyword>
<dbReference type="AlphaFoldDB" id="A0A2G1W7F4"/>
<feature type="binding site" evidence="6">
    <location>
        <position position="17"/>
    </location>
    <ligand>
        <name>ATP</name>
        <dbReference type="ChEBI" id="CHEBI:30616"/>
    </ligand>
</feature>
<dbReference type="UniPathway" id="UPA00340">
    <property type="reaction ID" value="UER00458"/>
</dbReference>
<sequence>MEGVNVLTINVGSSSLKCSLIETADGHTHASSHTDWASEPTRYTFTSTESPAVLSEVGWSDVKPAIGRVAADLRVNTNEVIAAVAHRVVHGGTRFTQPVLVTAEVEDALHELTPLAPLHNPSCLEGIVAAREVFPSLPHVAVFDTAFHSTLAPEAYTYAIPQAWSDEWGLRRFGFHGLSHAYCSQRAAQILDRPSLGLRVVIAHLGHGASLAAIRDGKSIDTTMGFTPLEGLMMATRSGSVDPGLLCHLLRENRFSANQLDHALNRESGLIGVSGVSSDMRTVLQAAEAGSERAKLAIAIYVHRLRQGIGAMAATLGGLDALIFTGGVGQHSATIRAAACARLAFLGLELDPIANAAVTSDMDVSTTGTKGRILVIESNEELMLAREGERVFN</sequence>
<name>A0A2G1W7F4_9BACT</name>
<dbReference type="PANTHER" id="PTHR21060">
    <property type="entry name" value="ACETATE KINASE"/>
    <property type="match status" value="1"/>
</dbReference>
<feature type="site" description="Transition state stabilizer" evidence="6">
    <location>
        <position position="176"/>
    </location>
</feature>
<dbReference type="CDD" id="cd24010">
    <property type="entry name" value="ASKHA_NBD_AcK_PK"/>
    <property type="match status" value="1"/>
</dbReference>
<proteinExistence type="inferred from homology"/>
<dbReference type="Proteomes" id="UP000225740">
    <property type="component" value="Unassembled WGS sequence"/>
</dbReference>
<evidence type="ECO:0000256" key="3">
    <source>
        <dbReference type="ARBA" id="ARBA00022741"/>
    </source>
</evidence>
<keyword evidence="5 6" id="KW-0067">ATP-binding</keyword>
<comment type="subcellular location">
    <subcellularLocation>
        <location evidence="6">Cytoplasm</location>
    </subcellularLocation>
</comment>
<keyword evidence="4 6" id="KW-0418">Kinase</keyword>
<comment type="function">
    <text evidence="6">Catalyzes the formation of acetyl phosphate from acetate and ATP. Can also catalyze the reverse reaction.</text>
</comment>
<dbReference type="SUPFAM" id="SSF53067">
    <property type="entry name" value="Actin-like ATPase domain"/>
    <property type="match status" value="2"/>
</dbReference>
<feature type="active site" description="Proton donor/acceptor" evidence="6">
    <location>
        <position position="144"/>
    </location>
</feature>
<feature type="site" description="Transition state stabilizer" evidence="6">
    <location>
        <position position="237"/>
    </location>
</feature>
<organism evidence="8 9">
    <name type="scientific">Rhodopirellula bahusiensis</name>
    <dbReference type="NCBI Taxonomy" id="2014065"/>
    <lineage>
        <taxon>Bacteria</taxon>
        <taxon>Pseudomonadati</taxon>
        <taxon>Planctomycetota</taxon>
        <taxon>Planctomycetia</taxon>
        <taxon>Pirellulales</taxon>
        <taxon>Pirellulaceae</taxon>
        <taxon>Rhodopirellula</taxon>
    </lineage>
</organism>
<comment type="cofactor">
    <cofactor evidence="6">
        <name>Mg(2+)</name>
        <dbReference type="ChEBI" id="CHEBI:18420"/>
    </cofactor>
    <cofactor evidence="6">
        <name>Mn(2+)</name>
        <dbReference type="ChEBI" id="CHEBI:29035"/>
    </cofactor>
    <text evidence="6">Mg(2+). Can also accept Mn(2+).</text>
</comment>
<dbReference type="GO" id="GO:0006085">
    <property type="term" value="P:acetyl-CoA biosynthetic process"/>
    <property type="evidence" value="ECO:0007669"/>
    <property type="project" value="UniProtKB-UniRule"/>
</dbReference>
<feature type="binding site" evidence="6">
    <location>
        <begin position="204"/>
        <end position="208"/>
    </location>
    <ligand>
        <name>ATP</name>
        <dbReference type="ChEBI" id="CHEBI:30616"/>
    </ligand>
</feature>
<protein>
    <recommendedName>
        <fullName evidence="6">Acetate kinase</fullName>
        <ecNumber evidence="6">2.7.2.1</ecNumber>
    </recommendedName>
    <alternativeName>
        <fullName evidence="6">Acetokinase</fullName>
    </alternativeName>
</protein>
<keyword evidence="6" id="KW-0963">Cytoplasm</keyword>
<comment type="similarity">
    <text evidence="1 6 7">Belongs to the acetokinase family.</text>
</comment>
<comment type="caution">
    <text evidence="6">Lacks conserved residue(s) required for the propagation of feature annotation.</text>
</comment>
<evidence type="ECO:0000256" key="6">
    <source>
        <dbReference type="HAMAP-Rule" id="MF_00020"/>
    </source>
</evidence>
<comment type="catalytic activity">
    <reaction evidence="6">
        <text>acetate + ATP = acetyl phosphate + ADP</text>
        <dbReference type="Rhea" id="RHEA:11352"/>
        <dbReference type="ChEBI" id="CHEBI:22191"/>
        <dbReference type="ChEBI" id="CHEBI:30089"/>
        <dbReference type="ChEBI" id="CHEBI:30616"/>
        <dbReference type="ChEBI" id="CHEBI:456216"/>
        <dbReference type="EC" id="2.7.2.1"/>
    </reaction>
</comment>
<dbReference type="GO" id="GO:0005737">
    <property type="term" value="C:cytoplasm"/>
    <property type="evidence" value="ECO:0007669"/>
    <property type="project" value="UniProtKB-SubCell"/>
</dbReference>
<keyword evidence="9" id="KW-1185">Reference proteome</keyword>
<dbReference type="PRINTS" id="PR00471">
    <property type="entry name" value="ACETATEKNASE"/>
</dbReference>
<gene>
    <name evidence="6" type="primary">ackA</name>
    <name evidence="8" type="ORF">CEE69_11065</name>
</gene>
<evidence type="ECO:0000256" key="4">
    <source>
        <dbReference type="ARBA" id="ARBA00022777"/>
    </source>
</evidence>
<feature type="binding site" evidence="6">
    <location>
        <position position="10"/>
    </location>
    <ligand>
        <name>Mg(2+)</name>
        <dbReference type="ChEBI" id="CHEBI:18420"/>
    </ligand>
</feature>
<dbReference type="InterPro" id="IPR004372">
    <property type="entry name" value="Ac/propionate_kinase"/>
</dbReference>
<dbReference type="InterPro" id="IPR023865">
    <property type="entry name" value="Aliphatic_acid_kinase_CS"/>
</dbReference>
<evidence type="ECO:0000256" key="5">
    <source>
        <dbReference type="ARBA" id="ARBA00022840"/>
    </source>
</evidence>
<dbReference type="EC" id="2.7.2.1" evidence="6"/>
<dbReference type="EMBL" id="NIZW01000008">
    <property type="protein sequence ID" value="PHQ34974.1"/>
    <property type="molecule type" value="Genomic_DNA"/>
</dbReference>
<comment type="subunit">
    <text evidence="6">Homodimer.</text>
</comment>
<dbReference type="InterPro" id="IPR043129">
    <property type="entry name" value="ATPase_NBD"/>
</dbReference>
<dbReference type="GO" id="GO:0008776">
    <property type="term" value="F:acetate kinase activity"/>
    <property type="evidence" value="ECO:0007669"/>
    <property type="project" value="UniProtKB-UniRule"/>
</dbReference>
<dbReference type="PIRSF" id="PIRSF000722">
    <property type="entry name" value="Acetate_prop_kin"/>
    <property type="match status" value="1"/>
</dbReference>
<dbReference type="Pfam" id="PF00871">
    <property type="entry name" value="Acetate_kinase"/>
    <property type="match status" value="1"/>
</dbReference>
<keyword evidence="6" id="KW-0479">Metal-binding</keyword>
<evidence type="ECO:0000256" key="7">
    <source>
        <dbReference type="RuleBase" id="RU003835"/>
    </source>
</evidence>
<comment type="caution">
    <text evidence="8">The sequence shown here is derived from an EMBL/GenBank/DDBJ whole genome shotgun (WGS) entry which is preliminary data.</text>
</comment>
<evidence type="ECO:0000256" key="2">
    <source>
        <dbReference type="ARBA" id="ARBA00022679"/>
    </source>
</evidence>
<dbReference type="OrthoDB" id="9802453at2"/>
<keyword evidence="3 6" id="KW-0547">Nucleotide-binding</keyword>
<dbReference type="HAMAP" id="MF_00020">
    <property type="entry name" value="Acetate_kinase"/>
    <property type="match status" value="1"/>
</dbReference>
<feature type="binding site" evidence="6">
    <location>
        <begin position="279"/>
        <end position="281"/>
    </location>
    <ligand>
        <name>ATP</name>
        <dbReference type="ChEBI" id="CHEBI:30616"/>
    </ligand>
</feature>
<dbReference type="PROSITE" id="PS01075">
    <property type="entry name" value="ACETATE_KINASE_1"/>
    <property type="match status" value="1"/>
</dbReference>
<dbReference type="PROSITE" id="PS01076">
    <property type="entry name" value="ACETATE_KINASE_2"/>
    <property type="match status" value="1"/>
</dbReference>
<reference evidence="8 9" key="1">
    <citation type="submission" date="2017-06" db="EMBL/GenBank/DDBJ databases">
        <title>Description of Rhodopirellula bahusiensis sp. nov.</title>
        <authorList>
            <person name="Kizina J."/>
            <person name="Harder J."/>
        </authorList>
    </citation>
    <scope>NUCLEOTIDE SEQUENCE [LARGE SCALE GENOMIC DNA]</scope>
    <source>
        <strain evidence="8 9">SWK21</strain>
    </source>
</reference>
<dbReference type="GO" id="GO:0006083">
    <property type="term" value="P:acetate metabolic process"/>
    <property type="evidence" value="ECO:0007669"/>
    <property type="project" value="TreeGrafter"/>
</dbReference>
<keyword evidence="2 6" id="KW-0808">Transferase</keyword>
<comment type="pathway">
    <text evidence="6">Metabolic intermediate biosynthesis; acetyl-CoA biosynthesis; acetyl-CoA from acetate: step 1/2.</text>
</comment>